<organism evidence="2">
    <name type="scientific">Picea sitchensis</name>
    <name type="common">Sitka spruce</name>
    <name type="synonym">Pinus sitchensis</name>
    <dbReference type="NCBI Taxonomy" id="3332"/>
    <lineage>
        <taxon>Eukaryota</taxon>
        <taxon>Viridiplantae</taxon>
        <taxon>Streptophyta</taxon>
        <taxon>Embryophyta</taxon>
        <taxon>Tracheophyta</taxon>
        <taxon>Spermatophyta</taxon>
        <taxon>Pinopsida</taxon>
        <taxon>Pinidae</taxon>
        <taxon>Conifers I</taxon>
        <taxon>Pinales</taxon>
        <taxon>Pinaceae</taxon>
        <taxon>Picea</taxon>
    </lineage>
</organism>
<sequence>MAFPAPALTLPGQLKSPASSSAAPMFLPSSCRSNRSQGRNKCKRRNNFKVRVSMAPEEDAIEAPPLSQVIFGGEKQLSGPEKVFESLSAPARYGACAVIVAGALAAGYAVGVTTKGTRTAAFGGALALGVAGGATAYALNSTAPRIAAVTLHNKVVKCGDPTSLNSEDIDSLLHKYGVSKQDEAFNAELCNLYERYVSSIIPSGNEDLKGDEAESIIKFKKALGIDDPDAAAVHIEIGRHIFRQRLETGDRDAAIEERRAFQKLVYVSSLVFGDASKFLLPWKRVFKVTDAQVEVAIRDNAQRLFQSRLSSLGKDVDERKLMDLREAQLKLKLPDEAAADMFRDYTRKQIEEDISSALKVMKSQGRVRGSAIKVKEELDKLLAYNQALTDLRNNADKEKLPPGIGSVSVLGGEYDSDRKIDELRQLYRAYVTEAFSSGRLEDDKVAALNQLKNIFSLGNRETEQIMLEITTKVYRRRLSQVVGGGDLEAAPSKAVLLQNLCDELRFDPQKASEVHEDIYRQKLQQCVADGNLSKEDVAALLRLRVLLCIPQKTVDTAHADICGRLFQKVVDEAISAGVDGYDSEMKAKVQKAAQGLRLTKEAAMAIASKAVRSVFVNYVKRARTAESRTESARELKKMIIFNNLVVTQLLADIKGESPIVSPEPAKEEPKQEEEDEDEDEWESLQTWRKTKPNKELEDKLGAEAQSEITLKDDLSLRDRTDLYRTYLLYCISGETTGLPFGTQIVTRKDNREYLRLGQLGGILGLTPKEVVDVHRSLAEQAFRQQAQVILADGQLSKARIEQLNELQKQVGLPSESAQKVIKSITSTRISGAIEAAVSQGKMTIGQIRELREANVDLDNMITKQVRENLFKKIIDEIFSSGTGDFNEEEVNEKIPVDLGIDVSKAKKIVQDLAKERLSNSLVQAVALLRQRNLSGVVSSLNNLLACDKAVPAEPLSWSVQEEVSDLFSIYLKNNPSEEKIARLQYLLGINDSTALSLKESVKAGAFTLGVEEEEFIF</sequence>
<dbReference type="GO" id="GO:0045037">
    <property type="term" value="P:protein import into chloroplast stroma"/>
    <property type="evidence" value="ECO:0007669"/>
    <property type="project" value="TreeGrafter"/>
</dbReference>
<evidence type="ECO:0000256" key="1">
    <source>
        <dbReference type="SAM" id="MobiDB-lite"/>
    </source>
</evidence>
<dbReference type="Pfam" id="PF16940">
    <property type="entry name" value="Tic110"/>
    <property type="match status" value="1"/>
</dbReference>
<dbReference type="PANTHER" id="PTHR34935">
    <property type="entry name" value="PROTEIN TIC110, CHLOROPLASTIC"/>
    <property type="match status" value="1"/>
</dbReference>
<dbReference type="AlphaFoldDB" id="B8LM18"/>
<evidence type="ECO:0008006" key="3">
    <source>
        <dbReference type="Google" id="ProtNLM"/>
    </source>
</evidence>
<evidence type="ECO:0000313" key="2">
    <source>
        <dbReference type="EMBL" id="ABR16698.1"/>
    </source>
</evidence>
<dbReference type="InterPro" id="IPR031610">
    <property type="entry name" value="TIC110"/>
</dbReference>
<dbReference type="EMBL" id="EF676816">
    <property type="protein sequence ID" value="ABR16698.1"/>
    <property type="molecule type" value="mRNA"/>
</dbReference>
<feature type="region of interest" description="Disordered" evidence="1">
    <location>
        <begin position="657"/>
        <end position="682"/>
    </location>
</feature>
<accession>B8LM18</accession>
<name>B8LM18_PICSI</name>
<protein>
    <recommendedName>
        <fullName evidence="3">Protein TIC110, chloroplastic</fullName>
    </recommendedName>
</protein>
<reference evidence="2" key="1">
    <citation type="submission" date="2007-06" db="EMBL/GenBank/DDBJ databases">
        <title>Full length cDNA sequences from Sitka Spruce (Picea sitchensis).</title>
        <authorList>
            <person name="Ralph S.G."/>
            <person name="Chun H.E."/>
            <person name="Liao N."/>
            <person name="Ali J."/>
            <person name="Reid K."/>
            <person name="Kolosova N."/>
            <person name="Cooper N."/>
            <person name="Cullis C."/>
            <person name="Jancsik S."/>
            <person name="Moore R."/>
            <person name="Mayo M."/>
            <person name="Wagner S."/>
            <person name="Holt R.A."/>
            <person name="Jones S.J.M."/>
            <person name="Marra M.A."/>
            <person name="Ritland C.E."/>
            <person name="Ritland K."/>
            <person name="Bohlmann J."/>
        </authorList>
    </citation>
    <scope>NUCLEOTIDE SEQUENCE</scope>
    <source>
        <tissue evidence="2">Green portion of the leader tissue</tissue>
    </source>
</reference>
<feature type="compositionally biased region" description="Acidic residues" evidence="1">
    <location>
        <begin position="670"/>
        <end position="682"/>
    </location>
</feature>
<dbReference type="PANTHER" id="PTHR34935:SF3">
    <property type="entry name" value="PROTEIN TIC110, CHLOROPLASTIC"/>
    <property type="match status" value="1"/>
</dbReference>
<proteinExistence type="evidence at transcript level"/>
<dbReference type="GO" id="GO:0061927">
    <property type="term" value="C:TOC-TIC supercomplex I"/>
    <property type="evidence" value="ECO:0007669"/>
    <property type="project" value="TreeGrafter"/>
</dbReference>